<accession>A0A2D0MYK7</accession>
<dbReference type="OrthoDB" id="197790at2"/>
<name>A0A2D0MYK7_FLAN2</name>
<dbReference type="Proteomes" id="UP000223913">
    <property type="component" value="Unassembled WGS sequence"/>
</dbReference>
<keyword evidence="2" id="KW-1185">Reference proteome</keyword>
<evidence type="ECO:0000313" key="2">
    <source>
        <dbReference type="Proteomes" id="UP000223913"/>
    </source>
</evidence>
<protein>
    <submittedName>
        <fullName evidence="1">Uncharacterized protein</fullName>
    </submittedName>
</protein>
<proteinExistence type="predicted"/>
<sequence length="158" mass="17854">MERTRKLINEIRSAFAGVQLGDGVSWREAPIIDDYGSDQERAAVRKLDEKENWENIPLDLIIDLRYQSVLSFLDAEGLRFYLPVCMIHYIEGDDSSGSAVVASLPSQLASRETSKELIPLLSKDQIACVRSFLQSHVEGSGYSPKREAIRQSIKDHWT</sequence>
<dbReference type="InterPro" id="IPR046560">
    <property type="entry name" value="DUF6714"/>
</dbReference>
<dbReference type="RefSeq" id="WP_099155241.1">
    <property type="nucleotide sequence ID" value="NZ_PDUD01000056.1"/>
</dbReference>
<dbReference type="EMBL" id="PDUD01000056">
    <property type="protein sequence ID" value="PHN01372.1"/>
    <property type="molecule type" value="Genomic_DNA"/>
</dbReference>
<gene>
    <name evidence="1" type="ORF">CRP01_37540</name>
</gene>
<evidence type="ECO:0000313" key="1">
    <source>
        <dbReference type="EMBL" id="PHN01372.1"/>
    </source>
</evidence>
<organism evidence="1 2">
    <name type="scientific">Flavilitoribacter nigricans (strain ATCC 23147 / DSM 23189 / NBRC 102662 / NCIMB 1420 / SS-2)</name>
    <name type="common">Lewinella nigricans</name>
    <dbReference type="NCBI Taxonomy" id="1122177"/>
    <lineage>
        <taxon>Bacteria</taxon>
        <taxon>Pseudomonadati</taxon>
        <taxon>Bacteroidota</taxon>
        <taxon>Saprospiria</taxon>
        <taxon>Saprospirales</taxon>
        <taxon>Lewinellaceae</taxon>
        <taxon>Flavilitoribacter</taxon>
    </lineage>
</organism>
<dbReference type="Pfam" id="PF20461">
    <property type="entry name" value="DUF6714"/>
    <property type="match status" value="1"/>
</dbReference>
<dbReference type="AlphaFoldDB" id="A0A2D0MYK7"/>
<reference evidence="1 2" key="1">
    <citation type="submission" date="2017-10" db="EMBL/GenBank/DDBJ databases">
        <title>The draft genome sequence of Lewinella nigricans NBRC 102662.</title>
        <authorList>
            <person name="Wang K."/>
        </authorList>
    </citation>
    <scope>NUCLEOTIDE SEQUENCE [LARGE SCALE GENOMIC DNA]</scope>
    <source>
        <strain evidence="1 2">NBRC 102662</strain>
    </source>
</reference>
<comment type="caution">
    <text evidence="1">The sequence shown here is derived from an EMBL/GenBank/DDBJ whole genome shotgun (WGS) entry which is preliminary data.</text>
</comment>